<dbReference type="InterPro" id="IPR037185">
    <property type="entry name" value="EmrE-like"/>
</dbReference>
<feature type="transmembrane region" description="Helical" evidence="1">
    <location>
        <begin position="229"/>
        <end position="249"/>
    </location>
</feature>
<dbReference type="AlphaFoldDB" id="A0A075FJC0"/>
<feature type="transmembrane region" description="Helical" evidence="1">
    <location>
        <begin position="101"/>
        <end position="122"/>
    </location>
</feature>
<feature type="transmembrane region" description="Helical" evidence="1">
    <location>
        <begin position="75"/>
        <end position="95"/>
    </location>
</feature>
<dbReference type="InterPro" id="IPR000620">
    <property type="entry name" value="EamA_dom"/>
</dbReference>
<feature type="transmembrane region" description="Helical" evidence="1">
    <location>
        <begin position="43"/>
        <end position="63"/>
    </location>
</feature>
<sequence length="319" mass="33607">MSESSGTATPMFAWALLGVALLAVSSAGVVLQSMSEVPPLLRASWRMQGTALILLPGFVYQFTRMDRGGISTRDWQVILASSAFLAIHFGAWVWSLDHTSLIHSLLFVSMHPLVLVLLMPIIGTAVRRGHVTGVLLGITGALLSMGDMEAGGEVTVLGDAAAFVGAVTVVGYLLAGRHLRSARQMPIFVYAFPVTLAAGIWLSLAAVSLEGVSLTSTLPEASLLGWSDAVWLPWIAYLSLGPGLCGHTGMNAVLRWITPITVSIIMLFEPVVGGIIGWLWTGDATLGLWTVLGGPLMLAGAIMVTIEEGRSKSTGDAVS</sequence>
<feature type="domain" description="EamA" evidence="2">
    <location>
        <begin position="157"/>
        <end position="305"/>
    </location>
</feature>
<protein>
    <submittedName>
        <fullName evidence="3">Permeases of the drug/metabolite transporter family protein, permease component</fullName>
    </submittedName>
</protein>
<feature type="transmembrane region" description="Helical" evidence="1">
    <location>
        <begin position="154"/>
        <end position="175"/>
    </location>
</feature>
<dbReference type="SUPFAM" id="SSF103481">
    <property type="entry name" value="Multidrug resistance efflux transporter EmrE"/>
    <property type="match status" value="2"/>
</dbReference>
<feature type="transmembrane region" description="Helical" evidence="1">
    <location>
        <begin position="286"/>
        <end position="306"/>
    </location>
</feature>
<feature type="transmembrane region" description="Helical" evidence="1">
    <location>
        <begin position="187"/>
        <end position="209"/>
    </location>
</feature>
<dbReference type="PANTHER" id="PTHR22911:SF76">
    <property type="entry name" value="EAMA DOMAIN-CONTAINING PROTEIN"/>
    <property type="match status" value="1"/>
</dbReference>
<dbReference type="EMBL" id="KF900341">
    <property type="protein sequence ID" value="AIE91535.1"/>
    <property type="molecule type" value="Genomic_DNA"/>
</dbReference>
<dbReference type="PANTHER" id="PTHR22911">
    <property type="entry name" value="ACYL-MALONYL CONDENSING ENZYME-RELATED"/>
    <property type="match status" value="1"/>
</dbReference>
<feature type="transmembrane region" description="Helical" evidence="1">
    <location>
        <begin position="256"/>
        <end position="280"/>
    </location>
</feature>
<keyword evidence="1" id="KW-1133">Transmembrane helix</keyword>
<feature type="domain" description="EamA" evidence="2">
    <location>
        <begin position="19"/>
        <end position="144"/>
    </location>
</feature>
<dbReference type="GO" id="GO:0016020">
    <property type="term" value="C:membrane"/>
    <property type="evidence" value="ECO:0007669"/>
    <property type="project" value="InterPro"/>
</dbReference>
<keyword evidence="1" id="KW-0812">Transmembrane</keyword>
<proteinExistence type="predicted"/>
<evidence type="ECO:0000259" key="2">
    <source>
        <dbReference type="Pfam" id="PF00892"/>
    </source>
</evidence>
<accession>A0A075FJC0</accession>
<evidence type="ECO:0000313" key="3">
    <source>
        <dbReference type="EMBL" id="AIE91535.1"/>
    </source>
</evidence>
<keyword evidence="1" id="KW-0472">Membrane</keyword>
<dbReference type="Pfam" id="PF00892">
    <property type="entry name" value="EamA"/>
    <property type="match status" value="2"/>
</dbReference>
<evidence type="ECO:0000256" key="1">
    <source>
        <dbReference type="SAM" id="Phobius"/>
    </source>
</evidence>
<reference evidence="3" key="1">
    <citation type="journal article" date="2014" name="Genome Biol. Evol.">
        <title>Pangenome evidence for extensive interdomain horizontal transfer affecting lineage core and shell genes in uncultured planktonic thaumarchaeota and euryarchaeota.</title>
        <authorList>
            <person name="Deschamps P."/>
            <person name="Zivanovic Y."/>
            <person name="Moreira D."/>
            <person name="Rodriguez-Valera F."/>
            <person name="Lopez-Garcia P."/>
        </authorList>
    </citation>
    <scope>NUCLEOTIDE SEQUENCE</scope>
</reference>
<name>A0A075FJC0_9EURY</name>
<feature type="transmembrane region" description="Helical" evidence="1">
    <location>
        <begin position="129"/>
        <end position="148"/>
    </location>
</feature>
<organism evidence="3">
    <name type="scientific">uncultured marine group II/III euryarchaeote AD1000_12_B10</name>
    <dbReference type="NCBI Taxonomy" id="1457725"/>
    <lineage>
        <taxon>Archaea</taxon>
        <taxon>Methanobacteriati</taxon>
        <taxon>Methanobacteriota</taxon>
        <taxon>environmental samples</taxon>
    </lineage>
</organism>